<feature type="compositionally biased region" description="Basic residues" evidence="2">
    <location>
        <begin position="275"/>
        <end position="286"/>
    </location>
</feature>
<dbReference type="Pfam" id="PF04542">
    <property type="entry name" value="Sigma70_r2"/>
    <property type="match status" value="1"/>
</dbReference>
<organism evidence="7 8">
    <name type="scientific">Nitzschia inconspicua</name>
    <dbReference type="NCBI Taxonomy" id="303405"/>
    <lineage>
        <taxon>Eukaryota</taxon>
        <taxon>Sar</taxon>
        <taxon>Stramenopiles</taxon>
        <taxon>Ochrophyta</taxon>
        <taxon>Bacillariophyta</taxon>
        <taxon>Bacillariophyceae</taxon>
        <taxon>Bacillariophycidae</taxon>
        <taxon>Bacillariales</taxon>
        <taxon>Bacillariaceae</taxon>
        <taxon>Nitzschia</taxon>
    </lineage>
</organism>
<gene>
    <name evidence="7" type="ORF">IV203_026800</name>
</gene>
<evidence type="ECO:0000256" key="3">
    <source>
        <dbReference type="SAM" id="SignalP"/>
    </source>
</evidence>
<dbReference type="PANTHER" id="PTHR30603">
    <property type="entry name" value="RNA POLYMERASE SIGMA FACTOR RPO"/>
    <property type="match status" value="1"/>
</dbReference>
<dbReference type="AlphaFoldDB" id="A0A9K3LJB4"/>
<protein>
    <submittedName>
        <fullName evidence="7">RpoD subfamily RNA polymerase sigma-70 subunit</fullName>
    </submittedName>
</protein>
<feature type="domain" description="RNA polymerase sigma-70 region 2" evidence="5">
    <location>
        <begin position="464"/>
        <end position="533"/>
    </location>
</feature>
<dbReference type="InterPro" id="IPR007624">
    <property type="entry name" value="RNA_pol_sigma70_r3"/>
</dbReference>
<dbReference type="InterPro" id="IPR007627">
    <property type="entry name" value="RNA_pol_sigma70_r2"/>
</dbReference>
<feature type="domain" description="RNA polymerase sigma-70 region 4" evidence="6">
    <location>
        <begin position="649"/>
        <end position="700"/>
    </location>
</feature>
<evidence type="ECO:0000259" key="4">
    <source>
        <dbReference type="Pfam" id="PF04539"/>
    </source>
</evidence>
<dbReference type="GO" id="GO:0006352">
    <property type="term" value="P:DNA-templated transcription initiation"/>
    <property type="evidence" value="ECO:0007669"/>
    <property type="project" value="InterPro"/>
</dbReference>
<reference evidence="7" key="2">
    <citation type="submission" date="2021-04" db="EMBL/GenBank/DDBJ databases">
        <authorList>
            <person name="Podell S."/>
        </authorList>
    </citation>
    <scope>NUCLEOTIDE SEQUENCE</scope>
    <source>
        <strain evidence="7">Hildebrandi</strain>
    </source>
</reference>
<comment type="caution">
    <text evidence="7">The sequence shown here is derived from an EMBL/GenBank/DDBJ whole genome shotgun (WGS) entry which is preliminary data.</text>
</comment>
<dbReference type="Pfam" id="PF04539">
    <property type="entry name" value="Sigma70_r3"/>
    <property type="match status" value="1"/>
</dbReference>
<keyword evidence="8" id="KW-1185">Reference proteome</keyword>
<evidence type="ECO:0000256" key="2">
    <source>
        <dbReference type="SAM" id="MobiDB-lite"/>
    </source>
</evidence>
<dbReference type="Pfam" id="PF04545">
    <property type="entry name" value="Sigma70_r4"/>
    <property type="match status" value="1"/>
</dbReference>
<dbReference type="InterPro" id="IPR007630">
    <property type="entry name" value="RNA_pol_sigma70_r4"/>
</dbReference>
<evidence type="ECO:0000313" key="7">
    <source>
        <dbReference type="EMBL" id="KAG7363440.1"/>
    </source>
</evidence>
<feature type="compositionally biased region" description="Low complexity" evidence="2">
    <location>
        <begin position="192"/>
        <end position="205"/>
    </location>
</feature>
<evidence type="ECO:0000259" key="5">
    <source>
        <dbReference type="Pfam" id="PF04542"/>
    </source>
</evidence>
<dbReference type="OrthoDB" id="198381at2759"/>
<evidence type="ECO:0000313" key="8">
    <source>
        <dbReference type="Proteomes" id="UP000693970"/>
    </source>
</evidence>
<feature type="signal peptide" evidence="3">
    <location>
        <begin position="1"/>
        <end position="27"/>
    </location>
</feature>
<feature type="region of interest" description="Disordered" evidence="2">
    <location>
        <begin position="190"/>
        <end position="213"/>
    </location>
</feature>
<dbReference type="PANTHER" id="PTHR30603:SF47">
    <property type="entry name" value="RNA POLYMERASE SIGMA FACTOR SIGD, CHLOROPLASTIC"/>
    <property type="match status" value="1"/>
</dbReference>
<dbReference type="InterPro" id="IPR014284">
    <property type="entry name" value="RNA_pol_sigma-70_dom"/>
</dbReference>
<sequence>MSSSSTRTCLIALVAVTSALLSPTTCAFWMDPTVLSGSLPSQRPRISAQFRWNNNDIKCYKERTRQKIGGEGGFTTPTDTTLLYAATRSKVEDIVQPLAPKASVSKERREAAVQALQRNTVDAALKGVDAQLLELLSEEFLYSPGIRREQSQDSSIDRPYGRPIMVPGAMTRANMQRYKEKRDLLYQFVRKTSSSSSSSESSTSSKPMSDPSIDKDILKEELASIFNIPPKEEAEWRTSRANETRRSSRNSQESTVTNTELPTATMEEEGVTAKKTSRGRVKKNLPKSKALTESEKTTNTMSSSPNNLELRKYYATALLTPEEEFKLGRQVQIMIQCEQVHEGLALREMRLPTIQEWAVACGYTNEEPDFETTQIVETQLRPLGAEAMFEETNPYMFVGNGLAHTVGVGRGRGRVKKPPPTQLKDVYELDPETGRKISKSPTNRGTPSDFVEMILEGRNAKQMMVQSNMRLVVSIAKKYTKTGVGLQDLVQEGSLGLSRAAEKYDPTKGFKFSTYASWWIQQAVFRSIAYHSRTIRLPVHIHNMLNRIRKVRNSLQQGLGRPPTDAEMADAMDMPASKYKRMIKLTRRSISLELPAYKQNPKDSGMEGADSIADITSRTDFFGDFNEENVSPERSVDQSLFHEDLREMLKILNDDERTVIRLRYGLDDGLTRTVTAVAAEIGRTPSWVRSNESKALRKLRRPWYEKKLMEHQRALGT</sequence>
<comment type="similarity">
    <text evidence="1">Belongs to the sigma-70 factor family.</text>
</comment>
<accession>A0A9K3LJB4</accession>
<keyword evidence="3" id="KW-0732">Signal</keyword>
<evidence type="ECO:0000256" key="1">
    <source>
        <dbReference type="ARBA" id="ARBA00007788"/>
    </source>
</evidence>
<dbReference type="EMBL" id="JAGRRH010000010">
    <property type="protein sequence ID" value="KAG7363440.1"/>
    <property type="molecule type" value="Genomic_DNA"/>
</dbReference>
<evidence type="ECO:0000259" key="6">
    <source>
        <dbReference type="Pfam" id="PF04545"/>
    </source>
</evidence>
<dbReference type="NCBIfam" id="TIGR02937">
    <property type="entry name" value="sigma70-ECF"/>
    <property type="match status" value="1"/>
</dbReference>
<feature type="compositionally biased region" description="Polar residues" evidence="2">
    <location>
        <begin position="249"/>
        <end position="262"/>
    </location>
</feature>
<dbReference type="CDD" id="cd06171">
    <property type="entry name" value="Sigma70_r4"/>
    <property type="match status" value="1"/>
</dbReference>
<reference evidence="7" key="1">
    <citation type="journal article" date="2021" name="Sci. Rep.">
        <title>Diploid genomic architecture of Nitzschia inconspicua, an elite biomass production diatom.</title>
        <authorList>
            <person name="Oliver A."/>
            <person name="Podell S."/>
            <person name="Pinowska A."/>
            <person name="Traller J.C."/>
            <person name="Smith S.R."/>
            <person name="McClure R."/>
            <person name="Beliaev A."/>
            <person name="Bohutskyi P."/>
            <person name="Hill E.A."/>
            <person name="Rabines A."/>
            <person name="Zheng H."/>
            <person name="Allen L.Z."/>
            <person name="Kuo A."/>
            <person name="Grigoriev I.V."/>
            <person name="Allen A.E."/>
            <person name="Hazlebeck D."/>
            <person name="Allen E.E."/>
        </authorList>
    </citation>
    <scope>NUCLEOTIDE SEQUENCE</scope>
    <source>
        <strain evidence="7">Hildebrandi</strain>
    </source>
</reference>
<feature type="region of interest" description="Disordered" evidence="2">
    <location>
        <begin position="229"/>
        <end position="304"/>
    </location>
</feature>
<dbReference type="Proteomes" id="UP000693970">
    <property type="component" value="Unassembled WGS sequence"/>
</dbReference>
<dbReference type="InterPro" id="IPR050239">
    <property type="entry name" value="Sigma-70_RNA_pol_init_factors"/>
</dbReference>
<feature type="chain" id="PRO_5039937497" evidence="3">
    <location>
        <begin position="28"/>
        <end position="717"/>
    </location>
</feature>
<feature type="compositionally biased region" description="Basic and acidic residues" evidence="2">
    <location>
        <begin position="230"/>
        <end position="246"/>
    </location>
</feature>
<feature type="domain" description="RNA polymerase sigma-70 region 3" evidence="4">
    <location>
        <begin position="545"/>
        <end position="599"/>
    </location>
</feature>
<dbReference type="GO" id="GO:0003700">
    <property type="term" value="F:DNA-binding transcription factor activity"/>
    <property type="evidence" value="ECO:0007669"/>
    <property type="project" value="InterPro"/>
</dbReference>
<name>A0A9K3LJB4_9STRA</name>
<proteinExistence type="inferred from homology"/>